<evidence type="ECO:0000313" key="2">
    <source>
        <dbReference type="Proteomes" id="UP001054821"/>
    </source>
</evidence>
<sequence length="137" mass="15367">MLMRKTISCGTSRTKLYYLDWAPDSETKVGQAFTTSGAVPRGRETKFDYGINVLAKGRTHSQTYIGCMKKGPSIPFGIAFVESFDEGLVVKATSDALDSDEGRVIQEIPRTQLRHLESQCAYFCSVLVEYLAWHNFE</sequence>
<proteinExistence type="predicted"/>
<dbReference type="AlphaFoldDB" id="A0AAD4WUT4"/>
<comment type="caution">
    <text evidence="1">The sequence shown here is derived from an EMBL/GenBank/DDBJ whole genome shotgun (WGS) entry which is preliminary data.</text>
</comment>
<protein>
    <submittedName>
        <fullName evidence="1">Uncharacterized protein</fullName>
    </submittedName>
</protein>
<dbReference type="Proteomes" id="UP001054821">
    <property type="component" value="Chromosome 1"/>
</dbReference>
<accession>A0AAD4WUT4</accession>
<organism evidence="1 2">
    <name type="scientific">Prunus dulcis</name>
    <name type="common">Almond</name>
    <name type="synonym">Amygdalus dulcis</name>
    <dbReference type="NCBI Taxonomy" id="3755"/>
    <lineage>
        <taxon>Eukaryota</taxon>
        <taxon>Viridiplantae</taxon>
        <taxon>Streptophyta</taxon>
        <taxon>Embryophyta</taxon>
        <taxon>Tracheophyta</taxon>
        <taxon>Spermatophyta</taxon>
        <taxon>Magnoliopsida</taxon>
        <taxon>eudicotyledons</taxon>
        <taxon>Gunneridae</taxon>
        <taxon>Pentapetalae</taxon>
        <taxon>rosids</taxon>
        <taxon>fabids</taxon>
        <taxon>Rosales</taxon>
        <taxon>Rosaceae</taxon>
        <taxon>Amygdaloideae</taxon>
        <taxon>Amygdaleae</taxon>
        <taxon>Prunus</taxon>
    </lineage>
</organism>
<evidence type="ECO:0000313" key="1">
    <source>
        <dbReference type="EMBL" id="KAI5349985.1"/>
    </source>
</evidence>
<name>A0AAD4WUT4_PRUDU</name>
<reference evidence="1 2" key="1">
    <citation type="journal article" date="2022" name="G3 (Bethesda)">
        <title>Whole-genome sequence and methylome profiling of the almond [Prunus dulcis (Mill.) D.A. Webb] cultivar 'Nonpareil'.</title>
        <authorList>
            <person name="D'Amico-Willman K.M."/>
            <person name="Ouma W.Z."/>
            <person name="Meulia T."/>
            <person name="Sideli G.M."/>
            <person name="Gradziel T.M."/>
            <person name="Fresnedo-Ramirez J."/>
        </authorList>
    </citation>
    <scope>NUCLEOTIDE SEQUENCE [LARGE SCALE GENOMIC DNA]</scope>
    <source>
        <strain evidence="1">Clone GOH B32 T37-40</strain>
    </source>
</reference>
<dbReference type="EMBL" id="JAJFAZ020000001">
    <property type="protein sequence ID" value="KAI5349985.1"/>
    <property type="molecule type" value="Genomic_DNA"/>
</dbReference>
<gene>
    <name evidence="1" type="ORF">L3X38_002876</name>
</gene>
<keyword evidence="2" id="KW-1185">Reference proteome</keyword>